<dbReference type="AlphaFoldDB" id="I4B9Z8"/>
<dbReference type="STRING" id="869212.Turpa_3468"/>
<sequence>MEIRPAVLAGLTGAITSDNKIYELRSLRCRSSSGARPYVPKMPCARRPVGLHWRARAGTSGKFWRLNMQ</sequence>
<organism evidence="1 2">
    <name type="scientific">Turneriella parva (strain ATCC BAA-1111 / DSM 21527 / NCTC 11395 / H)</name>
    <name type="common">Leptospira parva</name>
    <dbReference type="NCBI Taxonomy" id="869212"/>
    <lineage>
        <taxon>Bacteria</taxon>
        <taxon>Pseudomonadati</taxon>
        <taxon>Spirochaetota</taxon>
        <taxon>Spirochaetia</taxon>
        <taxon>Leptospirales</taxon>
        <taxon>Leptospiraceae</taxon>
        <taxon>Turneriella</taxon>
    </lineage>
</organism>
<keyword evidence="2" id="KW-1185">Reference proteome</keyword>
<gene>
    <name evidence="1" type="ordered locus">Turpa_3468</name>
</gene>
<dbReference type="HOGENOM" id="CLU_2774788_0_0_12"/>
<evidence type="ECO:0000313" key="1">
    <source>
        <dbReference type="EMBL" id="AFM14105.1"/>
    </source>
</evidence>
<dbReference type="Proteomes" id="UP000006048">
    <property type="component" value="Chromosome"/>
</dbReference>
<accession>I4B9Z8</accession>
<evidence type="ECO:0000313" key="2">
    <source>
        <dbReference type="Proteomes" id="UP000006048"/>
    </source>
</evidence>
<dbReference type="EMBL" id="CP002959">
    <property type="protein sequence ID" value="AFM14105.1"/>
    <property type="molecule type" value="Genomic_DNA"/>
</dbReference>
<proteinExistence type="predicted"/>
<name>I4B9Z8_TURPD</name>
<protein>
    <submittedName>
        <fullName evidence="1">Uncharacterized protein</fullName>
    </submittedName>
</protein>
<dbReference type="KEGG" id="tpx:Turpa_3468"/>
<reference evidence="1 2" key="1">
    <citation type="submission" date="2012-06" db="EMBL/GenBank/DDBJ databases">
        <title>The complete chromosome of genome of Turneriella parva DSM 21527.</title>
        <authorList>
            <consortium name="US DOE Joint Genome Institute (JGI-PGF)"/>
            <person name="Lucas S."/>
            <person name="Han J."/>
            <person name="Lapidus A."/>
            <person name="Bruce D."/>
            <person name="Goodwin L."/>
            <person name="Pitluck S."/>
            <person name="Peters L."/>
            <person name="Kyrpides N."/>
            <person name="Mavromatis K."/>
            <person name="Ivanova N."/>
            <person name="Mikhailova N."/>
            <person name="Chertkov O."/>
            <person name="Detter J.C."/>
            <person name="Tapia R."/>
            <person name="Han C."/>
            <person name="Land M."/>
            <person name="Hauser L."/>
            <person name="Markowitz V."/>
            <person name="Cheng J.-F."/>
            <person name="Hugenholtz P."/>
            <person name="Woyke T."/>
            <person name="Wu D."/>
            <person name="Gronow S."/>
            <person name="Wellnitz S."/>
            <person name="Brambilla E."/>
            <person name="Klenk H.-P."/>
            <person name="Eisen J.A."/>
        </authorList>
    </citation>
    <scope>NUCLEOTIDE SEQUENCE [LARGE SCALE GENOMIC DNA]</scope>
    <source>
        <strain evidence="2">ATCC BAA-1111 / DSM 21527 / NCTC 11395 / H</strain>
    </source>
</reference>